<keyword evidence="1" id="KW-0812">Transmembrane</keyword>
<dbReference type="Proteomes" id="UP000195521">
    <property type="component" value="Unassembled WGS sequence"/>
</dbReference>
<dbReference type="AlphaFoldDB" id="A0A1Y1JI23"/>
<feature type="transmembrane region" description="Helical" evidence="1">
    <location>
        <begin position="181"/>
        <end position="200"/>
    </location>
</feature>
<feature type="transmembrane region" description="Helical" evidence="1">
    <location>
        <begin position="207"/>
        <end position="224"/>
    </location>
</feature>
<accession>A0A1Y1JI23</accession>
<proteinExistence type="predicted"/>
<dbReference type="OMA" id="DKIKWNV"/>
<evidence type="ECO:0000256" key="1">
    <source>
        <dbReference type="SAM" id="Phobius"/>
    </source>
</evidence>
<protein>
    <submittedName>
        <fullName evidence="2">Uncharacterized protein</fullName>
    </submittedName>
</protein>
<dbReference type="RefSeq" id="XP_028543031.1">
    <property type="nucleotide sequence ID" value="XM_028687230.1"/>
</dbReference>
<dbReference type="EMBL" id="BDQF01000009">
    <property type="protein sequence ID" value="GAW80442.1"/>
    <property type="molecule type" value="Genomic_DNA"/>
</dbReference>
<keyword evidence="1" id="KW-0472">Membrane</keyword>
<evidence type="ECO:0000313" key="3">
    <source>
        <dbReference type="Proteomes" id="UP000195521"/>
    </source>
</evidence>
<comment type="caution">
    <text evidence="2">The sequence shown here is derived from an EMBL/GenBank/DDBJ whole genome shotgun (WGS) entry which is preliminary data.</text>
</comment>
<dbReference type="GeneID" id="39747155"/>
<organism evidence="2 3">
    <name type="scientific">Plasmodium gonderi</name>
    <dbReference type="NCBI Taxonomy" id="77519"/>
    <lineage>
        <taxon>Eukaryota</taxon>
        <taxon>Sar</taxon>
        <taxon>Alveolata</taxon>
        <taxon>Apicomplexa</taxon>
        <taxon>Aconoidasida</taxon>
        <taxon>Haemosporida</taxon>
        <taxon>Plasmodiidae</taxon>
        <taxon>Plasmodium</taxon>
        <taxon>Plasmodium (Plasmodium)</taxon>
    </lineage>
</organism>
<dbReference type="OrthoDB" id="382014at2759"/>
<sequence>MNSSYMTPNLITTYEKNMQNIVKRNENDNVERLKEKHSRKRISSLIILKFFIFALFKWIIERSNESNLNGAIKDSSMQGVTTICARTNRRLAEPKMDFDEVYETFKKNVLEKLGCNEEECKTIRSSVKSYFDEIKWKSTNQQDSNLCAGENGELNNLSEEKCEETSKEKNNLKSEGILNSFINFVINYKLTCVTFLIFTLMYFKSKYLFFVMGIIIMLNLFWELESLNKKLKFA</sequence>
<keyword evidence="3" id="KW-1185">Reference proteome</keyword>
<gene>
    <name evidence="2" type="ORF">PGO_080060</name>
</gene>
<evidence type="ECO:0000313" key="2">
    <source>
        <dbReference type="EMBL" id="GAW80442.1"/>
    </source>
</evidence>
<reference evidence="3" key="1">
    <citation type="submission" date="2017-04" db="EMBL/GenBank/DDBJ databases">
        <title>Plasmodium gonderi genome.</title>
        <authorList>
            <person name="Arisue N."/>
            <person name="Honma H."/>
            <person name="Kawai S."/>
            <person name="Tougan T."/>
            <person name="Tanabe K."/>
            <person name="Horii T."/>
        </authorList>
    </citation>
    <scope>NUCLEOTIDE SEQUENCE [LARGE SCALE GENOMIC DNA]</scope>
    <source>
        <strain evidence="3">ATCC 30045</strain>
    </source>
</reference>
<keyword evidence="1" id="KW-1133">Transmembrane helix</keyword>
<name>A0A1Y1JI23_PLAGO</name>